<dbReference type="Pfam" id="PF16123">
    <property type="entry name" value="HAGH_C"/>
    <property type="match status" value="1"/>
</dbReference>
<feature type="binding site" evidence="7">
    <location>
        <position position="129"/>
    </location>
    <ligand>
        <name>Zn(2+)</name>
        <dbReference type="ChEBI" id="CHEBI:29105"/>
        <label>1</label>
    </ligand>
</feature>
<comment type="caution">
    <text evidence="9">The sequence shown here is derived from an EMBL/GenBank/DDBJ whole genome shotgun (WGS) entry which is preliminary data.</text>
</comment>
<sequence>MTIQITPLEAFNDNYIWAIHNDQHCYVVDPGQSRPVNAYLENKQLTLSGILITHHHHDHVGGLVELQHQHNCPAWGPDDDRIDGDVRRLSEADWVDMDTLNRRLQILFIPGHTLSHIAFYNDDWLFCGDTLFSLGCGRMFEGHPAMFVESLDKIMALPDHLNVYCGHEYTQSNGRFARAVEPDSIALADFCRRVDIIRKSNQPSLPSQLGTEKKINPFLRCHNPIFRQQLESQLNRPINNAVDCFAHLRQWKDEF</sequence>
<evidence type="ECO:0000256" key="4">
    <source>
        <dbReference type="ARBA" id="ARBA00022723"/>
    </source>
</evidence>
<feature type="binding site" evidence="7">
    <location>
        <position position="54"/>
    </location>
    <ligand>
        <name>Zn(2+)</name>
        <dbReference type="ChEBI" id="CHEBI:29105"/>
        <label>1</label>
    </ligand>
</feature>
<evidence type="ECO:0000256" key="6">
    <source>
        <dbReference type="ARBA" id="ARBA00022833"/>
    </source>
</evidence>
<dbReference type="InterPro" id="IPR032282">
    <property type="entry name" value="HAGH_C"/>
</dbReference>
<dbReference type="PANTHER" id="PTHR43705">
    <property type="entry name" value="HYDROXYACYLGLUTATHIONE HYDROLASE"/>
    <property type="match status" value="1"/>
</dbReference>
<dbReference type="RefSeq" id="WP_188365700.1">
    <property type="nucleotide sequence ID" value="NZ_BAABJF010000006.1"/>
</dbReference>
<evidence type="ECO:0000259" key="8">
    <source>
        <dbReference type="SMART" id="SM00849"/>
    </source>
</evidence>
<dbReference type="InterPro" id="IPR017782">
    <property type="entry name" value="Hydroxyacylglutathione_Hdrlase"/>
</dbReference>
<dbReference type="InterPro" id="IPR036866">
    <property type="entry name" value="RibonucZ/Hydroxyglut_hydro"/>
</dbReference>
<feature type="domain" description="Metallo-beta-lactamase" evidence="8">
    <location>
        <begin position="13"/>
        <end position="167"/>
    </location>
</feature>
<dbReference type="SMART" id="SM00849">
    <property type="entry name" value="Lactamase_B"/>
    <property type="match status" value="1"/>
</dbReference>
<dbReference type="EMBL" id="BMEO01000010">
    <property type="protein sequence ID" value="GGF99529.1"/>
    <property type="molecule type" value="Genomic_DNA"/>
</dbReference>
<dbReference type="GO" id="GO:0046872">
    <property type="term" value="F:metal ion binding"/>
    <property type="evidence" value="ECO:0007669"/>
    <property type="project" value="UniProtKB-KW"/>
</dbReference>
<keyword evidence="6 7" id="KW-0862">Zinc</keyword>
<evidence type="ECO:0000256" key="5">
    <source>
        <dbReference type="ARBA" id="ARBA00022801"/>
    </source>
</evidence>
<dbReference type="PANTHER" id="PTHR43705:SF1">
    <property type="entry name" value="HYDROXYACYLGLUTATHIONE HYDROLASE GLOB"/>
    <property type="match status" value="1"/>
</dbReference>
<keyword evidence="5 7" id="KW-0378">Hydrolase</keyword>
<evidence type="ECO:0000313" key="9">
    <source>
        <dbReference type="EMBL" id="GGF99529.1"/>
    </source>
</evidence>
<dbReference type="CDD" id="cd07723">
    <property type="entry name" value="hydroxyacylglutathione_hydrolase_MBL-fold"/>
    <property type="match status" value="1"/>
</dbReference>
<comment type="subunit">
    <text evidence="7">Monomer.</text>
</comment>
<dbReference type="HAMAP" id="MF_01374">
    <property type="entry name" value="Glyoxalase_2"/>
    <property type="match status" value="1"/>
</dbReference>
<feature type="binding site" evidence="7">
    <location>
        <position position="58"/>
    </location>
    <ligand>
        <name>Zn(2+)</name>
        <dbReference type="ChEBI" id="CHEBI:29105"/>
        <label>2</label>
    </ligand>
</feature>
<comment type="catalytic activity">
    <reaction evidence="1 7">
        <text>an S-(2-hydroxyacyl)glutathione + H2O = a 2-hydroxy carboxylate + glutathione + H(+)</text>
        <dbReference type="Rhea" id="RHEA:21864"/>
        <dbReference type="ChEBI" id="CHEBI:15377"/>
        <dbReference type="ChEBI" id="CHEBI:15378"/>
        <dbReference type="ChEBI" id="CHEBI:57925"/>
        <dbReference type="ChEBI" id="CHEBI:58896"/>
        <dbReference type="ChEBI" id="CHEBI:71261"/>
        <dbReference type="EC" id="3.1.2.6"/>
    </reaction>
</comment>
<evidence type="ECO:0000256" key="2">
    <source>
        <dbReference type="ARBA" id="ARBA00004963"/>
    </source>
</evidence>
<comment type="cofactor">
    <cofactor evidence="7">
        <name>Zn(2+)</name>
        <dbReference type="ChEBI" id="CHEBI:29105"/>
    </cofactor>
    <text evidence="7">Binds 2 Zn(2+) ions per subunit.</text>
</comment>
<evidence type="ECO:0000256" key="7">
    <source>
        <dbReference type="HAMAP-Rule" id="MF_01374"/>
    </source>
</evidence>
<keyword evidence="4 7" id="KW-0479">Metal-binding</keyword>
<accession>A0A917FRE8</accession>
<protein>
    <recommendedName>
        <fullName evidence="7">Hydroxyacylglutathione hydrolase</fullName>
        <ecNumber evidence="7">3.1.2.6</ecNumber>
    </recommendedName>
    <alternativeName>
        <fullName evidence="7">Glyoxalase II</fullName>
        <shortName evidence="7">Glx II</shortName>
    </alternativeName>
</protein>
<name>A0A917FRE8_9GAMM</name>
<dbReference type="GO" id="GO:0004416">
    <property type="term" value="F:hydroxyacylglutathione hydrolase activity"/>
    <property type="evidence" value="ECO:0007669"/>
    <property type="project" value="UniProtKB-UniRule"/>
</dbReference>
<gene>
    <name evidence="7 9" type="primary">gloB</name>
    <name evidence="9" type="ORF">GCM10011365_21000</name>
</gene>
<feature type="binding site" evidence="7">
    <location>
        <position position="56"/>
    </location>
    <ligand>
        <name>Zn(2+)</name>
        <dbReference type="ChEBI" id="CHEBI:29105"/>
        <label>1</label>
    </ligand>
</feature>
<evidence type="ECO:0000313" key="10">
    <source>
        <dbReference type="Proteomes" id="UP000605253"/>
    </source>
</evidence>
<dbReference type="EC" id="3.1.2.6" evidence="7"/>
<feature type="binding site" evidence="7">
    <location>
        <position position="112"/>
    </location>
    <ligand>
        <name>Zn(2+)</name>
        <dbReference type="ChEBI" id="CHEBI:29105"/>
        <label>1</label>
    </ligand>
</feature>
<feature type="binding site" evidence="7">
    <location>
        <position position="59"/>
    </location>
    <ligand>
        <name>Zn(2+)</name>
        <dbReference type="ChEBI" id="CHEBI:29105"/>
        <label>2</label>
    </ligand>
</feature>
<dbReference type="Pfam" id="PF00753">
    <property type="entry name" value="Lactamase_B"/>
    <property type="match status" value="1"/>
</dbReference>
<reference evidence="9" key="1">
    <citation type="journal article" date="2014" name="Int. J. Syst. Evol. Microbiol.">
        <title>Complete genome sequence of Corynebacterium casei LMG S-19264T (=DSM 44701T), isolated from a smear-ripened cheese.</title>
        <authorList>
            <consortium name="US DOE Joint Genome Institute (JGI-PGF)"/>
            <person name="Walter F."/>
            <person name="Albersmeier A."/>
            <person name="Kalinowski J."/>
            <person name="Ruckert C."/>
        </authorList>
    </citation>
    <scope>NUCLEOTIDE SEQUENCE</scope>
    <source>
        <strain evidence="9">CGMCC 1.12181</strain>
    </source>
</reference>
<comment type="pathway">
    <text evidence="2 7">Secondary metabolite metabolism; methylglyoxal degradation; (R)-lactate from methylglyoxal: step 2/2.</text>
</comment>
<dbReference type="Proteomes" id="UP000605253">
    <property type="component" value="Unassembled WGS sequence"/>
</dbReference>
<evidence type="ECO:0000256" key="1">
    <source>
        <dbReference type="ARBA" id="ARBA00001623"/>
    </source>
</evidence>
<keyword evidence="10" id="KW-1185">Reference proteome</keyword>
<comment type="function">
    <text evidence="7">Thiolesterase that catalyzes the hydrolysis of S-D-lactoyl-glutathione to form glutathione and D-lactic acid.</text>
</comment>
<comment type="similarity">
    <text evidence="3 7">Belongs to the metallo-beta-lactamase superfamily. Glyoxalase II family.</text>
</comment>
<reference evidence="9" key="2">
    <citation type="submission" date="2020-09" db="EMBL/GenBank/DDBJ databases">
        <authorList>
            <person name="Sun Q."/>
            <person name="Zhou Y."/>
        </authorList>
    </citation>
    <scope>NUCLEOTIDE SEQUENCE</scope>
    <source>
        <strain evidence="9">CGMCC 1.12181</strain>
    </source>
</reference>
<feature type="binding site" evidence="7">
    <location>
        <position position="167"/>
    </location>
    <ligand>
        <name>Zn(2+)</name>
        <dbReference type="ChEBI" id="CHEBI:29105"/>
        <label>2</label>
    </ligand>
</feature>
<dbReference type="InterPro" id="IPR050110">
    <property type="entry name" value="Glyoxalase_II_hydrolase"/>
</dbReference>
<dbReference type="PIRSF" id="PIRSF005457">
    <property type="entry name" value="Glx"/>
    <property type="match status" value="1"/>
</dbReference>
<evidence type="ECO:0000256" key="3">
    <source>
        <dbReference type="ARBA" id="ARBA00006759"/>
    </source>
</evidence>
<proteinExistence type="inferred from homology"/>
<dbReference type="InterPro" id="IPR035680">
    <property type="entry name" value="Clx_II_MBL"/>
</dbReference>
<dbReference type="Gene3D" id="3.60.15.10">
    <property type="entry name" value="Ribonuclease Z/Hydroxyacylglutathione hydrolase-like"/>
    <property type="match status" value="1"/>
</dbReference>
<dbReference type="GO" id="GO:0019243">
    <property type="term" value="P:methylglyoxal catabolic process to D-lactate via S-lactoyl-glutathione"/>
    <property type="evidence" value="ECO:0007669"/>
    <property type="project" value="UniProtKB-UniRule"/>
</dbReference>
<organism evidence="9 10">
    <name type="scientific">Marinicella pacifica</name>
    <dbReference type="NCBI Taxonomy" id="1171543"/>
    <lineage>
        <taxon>Bacteria</taxon>
        <taxon>Pseudomonadati</taxon>
        <taxon>Pseudomonadota</taxon>
        <taxon>Gammaproteobacteria</taxon>
        <taxon>Lysobacterales</taxon>
        <taxon>Marinicellaceae</taxon>
        <taxon>Marinicella</taxon>
    </lineage>
</organism>
<dbReference type="InterPro" id="IPR001279">
    <property type="entry name" value="Metallo-B-lactamas"/>
</dbReference>
<dbReference type="AlphaFoldDB" id="A0A917FRE8"/>
<feature type="binding site" evidence="7">
    <location>
        <position position="129"/>
    </location>
    <ligand>
        <name>Zn(2+)</name>
        <dbReference type="ChEBI" id="CHEBI:29105"/>
        <label>2</label>
    </ligand>
</feature>
<dbReference type="NCBIfam" id="TIGR03413">
    <property type="entry name" value="GSH_gloB"/>
    <property type="match status" value="1"/>
</dbReference>
<dbReference type="SUPFAM" id="SSF56281">
    <property type="entry name" value="Metallo-hydrolase/oxidoreductase"/>
    <property type="match status" value="1"/>
</dbReference>